<comment type="caution">
    <text evidence="5">The sequence shown here is derived from an EMBL/GenBank/DDBJ whole genome shotgun (WGS) entry which is preliminary data.</text>
</comment>
<dbReference type="Gene3D" id="1.10.10.10">
    <property type="entry name" value="Winged helix-like DNA-binding domain superfamily/Winged helix DNA-binding domain"/>
    <property type="match status" value="1"/>
</dbReference>
<dbReference type="SMART" id="SM00420">
    <property type="entry name" value="HTH_DEOR"/>
    <property type="match status" value="1"/>
</dbReference>
<dbReference type="Pfam" id="PF00455">
    <property type="entry name" value="DeoRC"/>
    <property type="match status" value="1"/>
</dbReference>
<dbReference type="InterPro" id="IPR050313">
    <property type="entry name" value="Carb_Metab_HTH_regulators"/>
</dbReference>
<dbReference type="Pfam" id="PF08220">
    <property type="entry name" value="HTH_DeoR"/>
    <property type="match status" value="1"/>
</dbReference>
<evidence type="ECO:0000313" key="5">
    <source>
        <dbReference type="EMBL" id="MFC6181021.1"/>
    </source>
</evidence>
<dbReference type="InterPro" id="IPR036390">
    <property type="entry name" value="WH_DNA-bd_sf"/>
</dbReference>
<dbReference type="PROSITE" id="PS51000">
    <property type="entry name" value="HTH_DEOR_2"/>
    <property type="match status" value="1"/>
</dbReference>
<dbReference type="SUPFAM" id="SSF100950">
    <property type="entry name" value="NagB/RpiA/CoA transferase-like"/>
    <property type="match status" value="1"/>
</dbReference>
<gene>
    <name evidence="5" type="ORF">ACFP5Y_07305</name>
</gene>
<dbReference type="RefSeq" id="WP_137629629.1">
    <property type="nucleotide sequence ID" value="NZ_BJDJ01000028.1"/>
</dbReference>
<dbReference type="InterPro" id="IPR018356">
    <property type="entry name" value="Tscrpt_reg_HTH_DeoR_CS"/>
</dbReference>
<accession>A0ABW1S034</accession>
<dbReference type="PANTHER" id="PTHR30363:SF51">
    <property type="entry name" value="HTH-TYPE TRANSCRIPTIONAL REPRESSOR GLCR"/>
    <property type="match status" value="1"/>
</dbReference>
<keyword evidence="6" id="KW-1185">Reference proteome</keyword>
<evidence type="ECO:0000313" key="6">
    <source>
        <dbReference type="Proteomes" id="UP001596282"/>
    </source>
</evidence>
<reference evidence="6" key="1">
    <citation type="journal article" date="2019" name="Int. J. Syst. Evol. Microbiol.">
        <title>The Global Catalogue of Microorganisms (GCM) 10K type strain sequencing project: providing services to taxonomists for standard genome sequencing and annotation.</title>
        <authorList>
            <consortium name="The Broad Institute Genomics Platform"/>
            <consortium name="The Broad Institute Genome Sequencing Center for Infectious Disease"/>
            <person name="Wu L."/>
            <person name="Ma J."/>
        </authorList>
    </citation>
    <scope>NUCLEOTIDE SEQUENCE [LARGE SCALE GENOMIC DNA]</scope>
    <source>
        <strain evidence="6">CCM 8933</strain>
    </source>
</reference>
<evidence type="ECO:0000256" key="1">
    <source>
        <dbReference type="ARBA" id="ARBA00023015"/>
    </source>
</evidence>
<dbReference type="InterPro" id="IPR014036">
    <property type="entry name" value="DeoR-like_C"/>
</dbReference>
<dbReference type="InterPro" id="IPR036388">
    <property type="entry name" value="WH-like_DNA-bd_sf"/>
</dbReference>
<keyword evidence="2 5" id="KW-0238">DNA-binding</keyword>
<dbReference type="GO" id="GO:0003677">
    <property type="term" value="F:DNA binding"/>
    <property type="evidence" value="ECO:0007669"/>
    <property type="project" value="UniProtKB-KW"/>
</dbReference>
<keyword evidence="1" id="KW-0805">Transcription regulation</keyword>
<dbReference type="PROSITE" id="PS00894">
    <property type="entry name" value="HTH_DEOR_1"/>
    <property type="match status" value="1"/>
</dbReference>
<dbReference type="PANTHER" id="PTHR30363">
    <property type="entry name" value="HTH-TYPE TRANSCRIPTIONAL REGULATOR SRLR-RELATED"/>
    <property type="match status" value="1"/>
</dbReference>
<keyword evidence="3" id="KW-0804">Transcription</keyword>
<name>A0ABW1S034_9LACO</name>
<evidence type="ECO:0000259" key="4">
    <source>
        <dbReference type="PROSITE" id="PS51000"/>
    </source>
</evidence>
<feature type="domain" description="HTH deoR-type" evidence="4">
    <location>
        <begin position="3"/>
        <end position="58"/>
    </location>
</feature>
<dbReference type="Proteomes" id="UP001596282">
    <property type="component" value="Unassembled WGS sequence"/>
</dbReference>
<organism evidence="5 6">
    <name type="scientific">Lactiplantibacillus daowaiensis</name>
    <dbReference type="NCBI Taxonomy" id="2559918"/>
    <lineage>
        <taxon>Bacteria</taxon>
        <taxon>Bacillati</taxon>
        <taxon>Bacillota</taxon>
        <taxon>Bacilli</taxon>
        <taxon>Lactobacillales</taxon>
        <taxon>Lactobacillaceae</taxon>
        <taxon>Lactiplantibacillus</taxon>
    </lineage>
</organism>
<evidence type="ECO:0000256" key="2">
    <source>
        <dbReference type="ARBA" id="ARBA00023125"/>
    </source>
</evidence>
<dbReference type="SUPFAM" id="SSF46785">
    <property type="entry name" value="Winged helix' DNA-binding domain"/>
    <property type="match status" value="1"/>
</dbReference>
<proteinExistence type="predicted"/>
<dbReference type="InterPro" id="IPR037171">
    <property type="entry name" value="NagB/RpiA_transferase-like"/>
</dbReference>
<protein>
    <submittedName>
        <fullName evidence="5">DeoR/GlpR family DNA-binding transcription regulator</fullName>
    </submittedName>
</protein>
<dbReference type="SMART" id="SM01134">
    <property type="entry name" value="DeoRC"/>
    <property type="match status" value="1"/>
</dbReference>
<dbReference type="InterPro" id="IPR001034">
    <property type="entry name" value="DeoR_HTH"/>
</dbReference>
<dbReference type="EMBL" id="JBHSSC010000031">
    <property type="protein sequence ID" value="MFC6181021.1"/>
    <property type="molecule type" value="Genomic_DNA"/>
</dbReference>
<evidence type="ECO:0000256" key="3">
    <source>
        <dbReference type="ARBA" id="ARBA00023163"/>
    </source>
</evidence>
<sequence>MQAAARLDLMLKALKTKQSLTLRDVMTLTGASRDTARRDIIKLTATGAANRNYGGLSLPNRFSRIDDYLTRQADQPTTKRQLGQLAATLASGKQRLFLDVSTTIGVIPQYLKVTAETLTVTNSIDIADQLLRQTPGQMRLLGGRYEAARRGTMDSAALHDLFGFQFDLTFLSAAGLTANGLFFAYQDDVPFKQQLRAQSQTLVLVLDHTRLGVTHNYRGLTLDQIDYLVTDAPIESSLKQALETADVSILYSTTN</sequence>